<keyword evidence="2 3" id="KW-0786">Thiamine pyrophosphate</keyword>
<keyword evidence="3 7" id="KW-0560">Oxidoreductase</keyword>
<dbReference type="GO" id="GO:0046872">
    <property type="term" value="F:metal ion binding"/>
    <property type="evidence" value="ECO:0007669"/>
    <property type="project" value="UniProtKB-KW"/>
</dbReference>
<dbReference type="InterPro" id="IPR055152">
    <property type="entry name" value="Transketolase-like_C_2"/>
</dbReference>
<evidence type="ECO:0000256" key="2">
    <source>
        <dbReference type="ARBA" id="ARBA00023052"/>
    </source>
</evidence>
<feature type="binding site" evidence="4">
    <location>
        <position position="263"/>
    </location>
    <ligand>
        <name>Mg(2+)</name>
        <dbReference type="ChEBI" id="CHEBI:18420"/>
    </ligand>
</feature>
<evidence type="ECO:0000256" key="3">
    <source>
        <dbReference type="PIRNR" id="PIRNR000156"/>
    </source>
</evidence>
<dbReference type="EMBL" id="CP053069">
    <property type="protein sequence ID" value="QJR12200.1"/>
    <property type="molecule type" value="Genomic_DNA"/>
</dbReference>
<dbReference type="InterPro" id="IPR029061">
    <property type="entry name" value="THDP-binding"/>
</dbReference>
<dbReference type="FunFam" id="3.40.50.970:FF:000011">
    <property type="entry name" value="Pyruvate dehydrogenase E1 component"/>
    <property type="match status" value="1"/>
</dbReference>
<keyword evidence="4" id="KW-0460">Magnesium</keyword>
<organism evidence="7 8">
    <name type="scientific">Usitatibacter rugosus</name>
    <dbReference type="NCBI Taxonomy" id="2732067"/>
    <lineage>
        <taxon>Bacteria</taxon>
        <taxon>Pseudomonadati</taxon>
        <taxon>Pseudomonadota</taxon>
        <taxon>Betaproteobacteria</taxon>
        <taxon>Nitrosomonadales</taxon>
        <taxon>Usitatibacteraceae</taxon>
        <taxon>Usitatibacter</taxon>
    </lineage>
</organism>
<evidence type="ECO:0000256" key="1">
    <source>
        <dbReference type="ARBA" id="ARBA00001964"/>
    </source>
</evidence>
<dbReference type="Gene3D" id="3.40.50.920">
    <property type="match status" value="1"/>
</dbReference>
<comment type="function">
    <text evidence="3">Component of the pyruvate dehydrogenase (PDH) complex, that catalyzes the overall conversion of pyruvate to acetyl-CoA and CO(2).</text>
</comment>
<evidence type="ECO:0000313" key="7">
    <source>
        <dbReference type="EMBL" id="QJR12200.1"/>
    </source>
</evidence>
<proteinExistence type="predicted"/>
<dbReference type="PANTHER" id="PTHR43825:SF3">
    <property type="entry name" value="PYRUVATE DEHYDROGENASE E1 COMPONENT"/>
    <property type="match status" value="1"/>
</dbReference>
<keyword evidence="8" id="KW-1185">Reference proteome</keyword>
<dbReference type="InterPro" id="IPR035807">
    <property type="entry name" value="PDC_E1_N"/>
</dbReference>
<accession>A0A6M4GY42</accession>
<dbReference type="InterPro" id="IPR004660">
    <property type="entry name" value="PDH_E1"/>
</dbReference>
<dbReference type="EC" id="1.2.4.1" evidence="3"/>
<dbReference type="InterPro" id="IPR009014">
    <property type="entry name" value="Transketo_C/PFOR_II"/>
</dbReference>
<evidence type="ECO:0000256" key="4">
    <source>
        <dbReference type="PIRSR" id="PIRSR000156-1"/>
    </source>
</evidence>
<gene>
    <name evidence="7" type="primary">aceE_2</name>
    <name evidence="7" type="ORF">DSM104443_03285</name>
</gene>
<dbReference type="AlphaFoldDB" id="A0A6M4GY42"/>
<feature type="binding site" evidence="4">
    <location>
        <position position="261"/>
    </location>
    <ligand>
        <name>Mg(2+)</name>
        <dbReference type="ChEBI" id="CHEBI:18420"/>
    </ligand>
</feature>
<dbReference type="InterPro" id="IPR041621">
    <property type="entry name" value="PDH_E1_M"/>
</dbReference>
<keyword evidence="4" id="KW-0479">Metal-binding</keyword>
<name>A0A6M4GY42_9PROT</name>
<reference evidence="7 8" key="1">
    <citation type="submission" date="2020-04" db="EMBL/GenBank/DDBJ databases">
        <title>Usitatibacter rugosus gen. nov., sp. nov. and Usitatibacter palustris sp. nov., novel members of Usitatibacteraceae fam. nov. within the order Nitrosomonadales isolated from soil.</title>
        <authorList>
            <person name="Huber K.J."/>
            <person name="Neumann-Schaal M."/>
            <person name="Geppert A."/>
            <person name="Luckner M."/>
            <person name="Wanner G."/>
            <person name="Overmann J."/>
        </authorList>
    </citation>
    <scope>NUCLEOTIDE SEQUENCE [LARGE SCALE GENOMIC DNA]</scope>
    <source>
        <strain evidence="7 8">0125_3</strain>
    </source>
</reference>
<comment type="cofactor">
    <cofactor evidence="1 3">
        <name>thiamine diphosphate</name>
        <dbReference type="ChEBI" id="CHEBI:58937"/>
    </cofactor>
</comment>
<dbReference type="InterPro" id="IPR051157">
    <property type="entry name" value="PDH/Transketolase"/>
</dbReference>
<comment type="catalytic activity">
    <reaction evidence="3">
        <text>N(6)-[(R)-lipoyl]-L-lysyl-[protein] + pyruvate + H(+) = N(6)-[(R)-S(8)-acetyldihydrolipoyl]-L-lysyl-[protein] + CO2</text>
        <dbReference type="Rhea" id="RHEA:19189"/>
        <dbReference type="Rhea" id="RHEA-COMP:10474"/>
        <dbReference type="Rhea" id="RHEA-COMP:10478"/>
        <dbReference type="ChEBI" id="CHEBI:15361"/>
        <dbReference type="ChEBI" id="CHEBI:15378"/>
        <dbReference type="ChEBI" id="CHEBI:16526"/>
        <dbReference type="ChEBI" id="CHEBI:83099"/>
        <dbReference type="ChEBI" id="CHEBI:83111"/>
        <dbReference type="EC" id="1.2.4.1"/>
    </reaction>
</comment>
<evidence type="ECO:0000259" key="6">
    <source>
        <dbReference type="Pfam" id="PF22613"/>
    </source>
</evidence>
<sequence length="843" mass="93161">MKMEGEIPRDPDIDPAETQEWVEALDALIENEGSERATFLLRRLLQHARARRVPLPHVLATPYVNTVGLAEQPPFQGNLEIEARLSALVRWNALAMVVKANRFSAELGGHIASYASAADLFEVGFNHFFRAGQDGDLVYFQPHSAPGVYSRAFLEGRLTEENLDHYRRETGGKGLSSYPHPWLMPNFWQFPTGSMGLGPLFAIYQARFMRYLEHRGLQETKGRKVWAFVGDGEMDEPEALAGLSVASRERLDNLVLVVNCNLQRLDGPVRGNGSIIQELEGLFAGAGWNVIKLLWGGDWDPLFLRDTGRILEKAFLETVDGEFQTYAATDGAFNREHFFSKYPELQRLAAHLSDDDIDRLRRGGHDPVKIFSAYWHAAKHEGQPTVILAKTKKGYGMGTAAQGRMTTHQAKKLDSDQLMAFRDRFALPLTDEQVDACEFVRPPRTAPEMAYLHARREKLGGYLPARSTKAEPLATPEAAAFAKFALESNGKDMSTTVALVRMIGALLKDPVLGKRIVPIIADEARTFGMADLFRQIGIYSPIGQLYQPEDRDQLSYYKEAVNGQILEEGINEAGAIASWTAAATSYSAHGIAMLPMYIYYSMFGFQRVGDAIWAAADSRSRGFLFGATAGRTTLSGEGLQHQDGTSHLIASTIPNCVAYDPAFAYELAVILEDGMRRMLAKQEDVFFYLTVMNESYAQPSMPAGAESGILRGMHCVRESRDARGNNSARVRLLGAGTILLEALAAAEILAKEGIAAEVYSVTSFTELRRRPDWIEVMLPKSGVPVVAASDYVAAVADLIRPWIADRYVALGTDGFGRSDTRENLRKFFGVDREAIAAAARAIA</sequence>
<evidence type="ECO:0000259" key="5">
    <source>
        <dbReference type="Pfam" id="PF17831"/>
    </source>
</evidence>
<feature type="domain" description="Transketolase-like C-terminal" evidence="6">
    <location>
        <begin position="718"/>
        <end position="831"/>
    </location>
</feature>
<feature type="domain" description="Pyruvate dehydrogenase E1 component middle" evidence="5">
    <location>
        <begin position="480"/>
        <end position="699"/>
    </location>
</feature>
<dbReference type="NCBIfam" id="TIGR00759">
    <property type="entry name" value="aceE"/>
    <property type="match status" value="1"/>
</dbReference>
<dbReference type="GO" id="GO:0004739">
    <property type="term" value="F:pyruvate dehydrogenase (acetyl-transferring) activity"/>
    <property type="evidence" value="ECO:0007669"/>
    <property type="project" value="UniProtKB-EC"/>
</dbReference>
<dbReference type="CDD" id="cd02017">
    <property type="entry name" value="TPP_E1_EcPDC_like"/>
    <property type="match status" value="1"/>
</dbReference>
<dbReference type="PIRSF" id="PIRSF000156">
    <property type="entry name" value="Pyruvate_dh_E1"/>
    <property type="match status" value="1"/>
</dbReference>
<dbReference type="Gene3D" id="3.40.50.970">
    <property type="match status" value="2"/>
</dbReference>
<dbReference type="Pfam" id="PF22613">
    <property type="entry name" value="Transketolase_C_1"/>
    <property type="match status" value="1"/>
</dbReference>
<keyword evidence="3 7" id="KW-0670">Pyruvate</keyword>
<protein>
    <recommendedName>
        <fullName evidence="3">Pyruvate dehydrogenase E1 component</fullName>
        <ecNumber evidence="3">1.2.4.1</ecNumber>
    </recommendedName>
</protein>
<dbReference type="KEGG" id="uru:DSM104443_03285"/>
<comment type="cofactor">
    <cofactor evidence="4">
        <name>Mg(2+)</name>
        <dbReference type="ChEBI" id="CHEBI:18420"/>
    </cofactor>
</comment>
<dbReference type="SUPFAM" id="SSF52518">
    <property type="entry name" value="Thiamin diphosphate-binding fold (THDP-binding)"/>
    <property type="match status" value="2"/>
</dbReference>
<dbReference type="SUPFAM" id="SSF52922">
    <property type="entry name" value="TK C-terminal domain-like"/>
    <property type="match status" value="1"/>
</dbReference>
<dbReference type="Proteomes" id="UP000501534">
    <property type="component" value="Chromosome"/>
</dbReference>
<feature type="binding site" evidence="4">
    <location>
        <position position="231"/>
    </location>
    <ligand>
        <name>Mg(2+)</name>
        <dbReference type="ChEBI" id="CHEBI:18420"/>
    </ligand>
</feature>
<dbReference type="RefSeq" id="WP_171094197.1">
    <property type="nucleotide sequence ID" value="NZ_CP053069.1"/>
</dbReference>
<dbReference type="PANTHER" id="PTHR43825">
    <property type="entry name" value="PYRUVATE DEHYDROGENASE E1 COMPONENT"/>
    <property type="match status" value="1"/>
</dbReference>
<evidence type="ECO:0000313" key="8">
    <source>
        <dbReference type="Proteomes" id="UP000501534"/>
    </source>
</evidence>
<dbReference type="Pfam" id="PF17831">
    <property type="entry name" value="PDH_E1_M"/>
    <property type="match status" value="1"/>
</dbReference>